<dbReference type="Proteomes" id="UP000298246">
    <property type="component" value="Unassembled WGS sequence"/>
</dbReference>
<evidence type="ECO:0000256" key="1">
    <source>
        <dbReference type="SAM" id="MobiDB-lite"/>
    </source>
</evidence>
<feature type="compositionally biased region" description="Basic and acidic residues" evidence="1">
    <location>
        <begin position="28"/>
        <end position="38"/>
    </location>
</feature>
<protein>
    <submittedName>
        <fullName evidence="2">Uncharacterized protein</fullName>
    </submittedName>
</protein>
<keyword evidence="3" id="KW-1185">Reference proteome</keyword>
<dbReference type="OrthoDB" id="2634899at2"/>
<dbReference type="EMBL" id="MYFO01000015">
    <property type="protein sequence ID" value="TFE87056.1"/>
    <property type="molecule type" value="Genomic_DNA"/>
</dbReference>
<dbReference type="RefSeq" id="WP_134753449.1">
    <property type="nucleotide sequence ID" value="NZ_MYFO02000013.1"/>
</dbReference>
<accession>A0A4Y8Q081</accession>
<gene>
    <name evidence="2" type="ORF">B5M42_12880</name>
</gene>
<reference evidence="2 3" key="1">
    <citation type="submission" date="2017-03" db="EMBL/GenBank/DDBJ databases">
        <title>Isolation of Levoglucosan Utilizing Bacteria.</title>
        <authorList>
            <person name="Arya A.S."/>
        </authorList>
    </citation>
    <scope>NUCLEOTIDE SEQUENCE [LARGE SCALE GENOMIC DNA]</scope>
    <source>
        <strain evidence="2 3">MEC069</strain>
    </source>
</reference>
<evidence type="ECO:0000313" key="2">
    <source>
        <dbReference type="EMBL" id="TFE87056.1"/>
    </source>
</evidence>
<proteinExistence type="predicted"/>
<comment type="caution">
    <text evidence="2">The sequence shown here is derived from an EMBL/GenBank/DDBJ whole genome shotgun (WGS) entry which is preliminary data.</text>
</comment>
<organism evidence="2 3">
    <name type="scientific">Paenibacillus athensensis</name>
    <dbReference type="NCBI Taxonomy" id="1967502"/>
    <lineage>
        <taxon>Bacteria</taxon>
        <taxon>Bacillati</taxon>
        <taxon>Bacillota</taxon>
        <taxon>Bacilli</taxon>
        <taxon>Bacillales</taxon>
        <taxon>Paenibacillaceae</taxon>
        <taxon>Paenibacillus</taxon>
    </lineage>
</organism>
<name>A0A4Y8Q081_9BACL</name>
<evidence type="ECO:0000313" key="3">
    <source>
        <dbReference type="Proteomes" id="UP000298246"/>
    </source>
</evidence>
<feature type="region of interest" description="Disordered" evidence="1">
    <location>
        <begin position="28"/>
        <end position="59"/>
    </location>
</feature>
<feature type="compositionally biased region" description="Basic and acidic residues" evidence="1">
    <location>
        <begin position="47"/>
        <end position="59"/>
    </location>
</feature>
<sequence>MGEHREHREDKEARLAPDRAVVVWESAVRERSTSRQPEEQGGVTELEAYRQSKTGEHASEEAFVTTWSIGTGTQQREPIKLIMVSSGFSTRKRTEPLRENSGPQAALCLAA</sequence>
<dbReference type="AlphaFoldDB" id="A0A4Y8Q081"/>
<feature type="region of interest" description="Disordered" evidence="1">
    <location>
        <begin position="89"/>
        <end position="111"/>
    </location>
</feature>